<feature type="binding site" evidence="2">
    <location>
        <position position="61"/>
    </location>
    <ligand>
        <name>Zn(2+)</name>
        <dbReference type="ChEBI" id="CHEBI:29105"/>
        <label>2</label>
    </ligand>
</feature>
<evidence type="ECO:0000256" key="2">
    <source>
        <dbReference type="PIRSR" id="PIRSR015853-2"/>
    </source>
</evidence>
<dbReference type="Gene3D" id="3.30.1360.130">
    <property type="entry name" value="Dipeptide transport protein"/>
    <property type="match status" value="1"/>
</dbReference>
<dbReference type="RefSeq" id="WP_108026294.1">
    <property type="nucleotide sequence ID" value="NZ_QBKR01000037.1"/>
</dbReference>
<sequence>MKLFISADMEGISGIHDASHILPHSGRNYEYGRRLMTRDVNTVVKAALDFGVKEIVVADGHEDGNNLLLESLHPKVRLIGGFPRPDFMMHGLDESFDAAFYVGYHTRHGVSGILSHTISPVIKNLSLNGRPVGEFGLNSAFAGILGVPSCLVTGDDRMAEEARSWVPPAKTAVVKKAVSRTAAECCSLTECEERLRQGTMEALSAAGRIPPVRLPDPIRVRMEFSHTGAAEAAAMLPGVELHPVDSAVSFTPENPRGLLATVRSVLAASENAKMF</sequence>
<dbReference type="InterPro" id="IPR027476">
    <property type="entry name" value="DppA_N"/>
</dbReference>
<dbReference type="AlphaFoldDB" id="A0A2T6B2U0"/>
<keyword evidence="2" id="KW-0862">Zinc</keyword>
<reference evidence="3 4" key="1">
    <citation type="submission" date="2018-04" db="EMBL/GenBank/DDBJ databases">
        <title>Genomic Encyclopedia of Archaeal and Bacterial Type Strains, Phase II (KMG-II): from individual species to whole genera.</title>
        <authorList>
            <person name="Goeker M."/>
        </authorList>
    </citation>
    <scope>NUCLEOTIDE SEQUENCE [LARGE SCALE GENOMIC DNA]</scope>
    <source>
        <strain evidence="3 4">DSM 45787</strain>
    </source>
</reference>
<keyword evidence="4" id="KW-1185">Reference proteome</keyword>
<dbReference type="Pfam" id="PF04951">
    <property type="entry name" value="Peptidase_M55"/>
    <property type="match status" value="1"/>
</dbReference>
<name>A0A2T6B2U0_9BACL</name>
<evidence type="ECO:0000256" key="1">
    <source>
        <dbReference type="PIRSR" id="PIRSR015853-1"/>
    </source>
</evidence>
<feature type="active site" description="Nucleophile" evidence="1">
    <location>
        <position position="116"/>
    </location>
</feature>
<dbReference type="GO" id="GO:0046872">
    <property type="term" value="F:metal ion binding"/>
    <property type="evidence" value="ECO:0007669"/>
    <property type="project" value="UniProtKB-KW"/>
</dbReference>
<comment type="caution">
    <text evidence="3">The sequence shown here is derived from an EMBL/GenBank/DDBJ whole genome shotgun (WGS) entry which is preliminary data.</text>
</comment>
<keyword evidence="3" id="KW-0645">Protease</keyword>
<evidence type="ECO:0000313" key="4">
    <source>
        <dbReference type="Proteomes" id="UP000244240"/>
    </source>
</evidence>
<keyword evidence="3" id="KW-0031">Aminopeptidase</keyword>
<protein>
    <submittedName>
        <fullName evidence="3">D-aminopeptidase DppA</fullName>
    </submittedName>
</protein>
<organism evidence="3 4">
    <name type="scientific">Melghirimyces profundicolus</name>
    <dbReference type="NCBI Taxonomy" id="1242148"/>
    <lineage>
        <taxon>Bacteria</taxon>
        <taxon>Bacillati</taxon>
        <taxon>Bacillota</taxon>
        <taxon>Bacilli</taxon>
        <taxon>Bacillales</taxon>
        <taxon>Thermoactinomycetaceae</taxon>
        <taxon>Melghirimyces</taxon>
    </lineage>
</organism>
<evidence type="ECO:0000313" key="3">
    <source>
        <dbReference type="EMBL" id="PTX50345.1"/>
    </source>
</evidence>
<dbReference type="CDD" id="cd08663">
    <property type="entry name" value="DAP_dppA_1"/>
    <property type="match status" value="1"/>
</dbReference>
<gene>
    <name evidence="3" type="ORF">C8P63_13711</name>
</gene>
<feature type="binding site" evidence="2">
    <location>
        <position position="10"/>
    </location>
    <ligand>
        <name>Zn(2+)</name>
        <dbReference type="ChEBI" id="CHEBI:29105"/>
        <label>1</label>
    </ligand>
</feature>
<feature type="binding site" evidence="2">
    <location>
        <position position="8"/>
    </location>
    <ligand>
        <name>Zn(2+)</name>
        <dbReference type="ChEBI" id="CHEBI:29105"/>
        <label>1</label>
    </ligand>
</feature>
<accession>A0A2T6B2U0</accession>
<dbReference type="InterPro" id="IPR007035">
    <property type="entry name" value="Peptidase_M55"/>
</dbReference>
<keyword evidence="3" id="KW-0378">Hydrolase</keyword>
<dbReference type="Gene3D" id="3.40.50.10780">
    <property type="entry name" value="Dipeptide transport protein"/>
    <property type="match status" value="1"/>
</dbReference>
<proteinExistence type="predicted"/>
<dbReference type="GO" id="GO:0004177">
    <property type="term" value="F:aminopeptidase activity"/>
    <property type="evidence" value="ECO:0007669"/>
    <property type="project" value="UniProtKB-KW"/>
</dbReference>
<feature type="binding site" evidence="2">
    <location>
        <position position="134"/>
    </location>
    <ligand>
        <name>Zn(2+)</name>
        <dbReference type="ChEBI" id="CHEBI:29105"/>
        <label>2</label>
    </ligand>
</feature>
<dbReference type="InterPro" id="IPR036177">
    <property type="entry name" value="Peptidase_M55_sf"/>
</dbReference>
<keyword evidence="2" id="KW-0479">Metal-binding</keyword>
<dbReference type="OrthoDB" id="9785420at2"/>
<dbReference type="PIRSF" id="PIRSF015853">
    <property type="entry name" value="Pep_DppA"/>
    <property type="match status" value="1"/>
</dbReference>
<dbReference type="EMBL" id="QBKR01000037">
    <property type="protein sequence ID" value="PTX50345.1"/>
    <property type="molecule type" value="Genomic_DNA"/>
</dbReference>
<dbReference type="SUPFAM" id="SSF63992">
    <property type="entry name" value="Dipeptide transport protein"/>
    <property type="match status" value="1"/>
</dbReference>
<feature type="binding site" evidence="2">
    <location>
        <position position="8"/>
    </location>
    <ligand>
        <name>Zn(2+)</name>
        <dbReference type="ChEBI" id="CHEBI:29105"/>
        <label>2</label>
    </ligand>
</feature>
<dbReference type="Proteomes" id="UP000244240">
    <property type="component" value="Unassembled WGS sequence"/>
</dbReference>
<feature type="binding site" evidence="2">
    <location>
        <position position="105"/>
    </location>
    <ligand>
        <name>Zn(2+)</name>
        <dbReference type="ChEBI" id="CHEBI:29105"/>
        <label>2</label>
    </ligand>
</feature>